<evidence type="ECO:0000313" key="3">
    <source>
        <dbReference type="Proteomes" id="UP000605970"/>
    </source>
</evidence>
<gene>
    <name evidence="2" type="ORF">Mgra_00000582</name>
</gene>
<dbReference type="OrthoDB" id="5909586at2759"/>
<evidence type="ECO:0000313" key="2">
    <source>
        <dbReference type="EMBL" id="KAF7640136.1"/>
    </source>
</evidence>
<proteinExistence type="predicted"/>
<feature type="coiled-coil region" evidence="1">
    <location>
        <begin position="92"/>
        <end position="119"/>
    </location>
</feature>
<dbReference type="EMBL" id="JABEBT010000002">
    <property type="protein sequence ID" value="KAF7640136.1"/>
    <property type="molecule type" value="Genomic_DNA"/>
</dbReference>
<dbReference type="AlphaFoldDB" id="A0A8T0A4A5"/>
<keyword evidence="3" id="KW-1185">Reference proteome</keyword>
<protein>
    <submittedName>
        <fullName evidence="2">BESS domain-containing protein</fullName>
    </submittedName>
</protein>
<sequence length="236" mass="27613">MLTTKLNEDNKEDLLEINYSKCYWQKEIGGINNKKTLNTTKQLKHFYEQAKHLLTSSGLVYLFVGEMFRKTKMTGSKKNEACELVNILTSCLEKSKKINEQVVDKIEEVQNLINNVQYNTNYLIIQTNVTIKIEEVQKIINKINENVRDGINRLSKDNEILQCHLNKAKEFIAKYDSGQNEEENKPVTDNEEVNDESLLFCRSLAQFMSTLSKEKEIQFRVEVEKLKLKLNFIEYK</sequence>
<keyword evidence="1" id="KW-0175">Coiled coil</keyword>
<evidence type="ECO:0000256" key="1">
    <source>
        <dbReference type="SAM" id="Coils"/>
    </source>
</evidence>
<dbReference type="Proteomes" id="UP000605970">
    <property type="component" value="Unassembled WGS sequence"/>
</dbReference>
<organism evidence="2 3">
    <name type="scientific">Meloidogyne graminicola</name>
    <dbReference type="NCBI Taxonomy" id="189291"/>
    <lineage>
        <taxon>Eukaryota</taxon>
        <taxon>Metazoa</taxon>
        <taxon>Ecdysozoa</taxon>
        <taxon>Nematoda</taxon>
        <taxon>Chromadorea</taxon>
        <taxon>Rhabditida</taxon>
        <taxon>Tylenchina</taxon>
        <taxon>Tylenchomorpha</taxon>
        <taxon>Tylenchoidea</taxon>
        <taxon>Meloidogynidae</taxon>
        <taxon>Meloidogyninae</taxon>
        <taxon>Meloidogyne</taxon>
    </lineage>
</organism>
<name>A0A8T0A4A5_9BILA</name>
<accession>A0A8T0A4A5</accession>
<reference evidence="2" key="1">
    <citation type="journal article" date="2020" name="Ecol. Evol.">
        <title>Genome structure and content of the rice root-knot nematode (Meloidogyne graminicola).</title>
        <authorList>
            <person name="Phan N.T."/>
            <person name="Danchin E.G.J."/>
            <person name="Klopp C."/>
            <person name="Perfus-Barbeoch L."/>
            <person name="Kozlowski D.K."/>
            <person name="Koutsovoulos G.D."/>
            <person name="Lopez-Roques C."/>
            <person name="Bouchez O."/>
            <person name="Zahm M."/>
            <person name="Besnard G."/>
            <person name="Bellafiore S."/>
        </authorList>
    </citation>
    <scope>NUCLEOTIDE SEQUENCE</scope>
    <source>
        <strain evidence="2">VN-18</strain>
    </source>
</reference>
<comment type="caution">
    <text evidence="2">The sequence shown here is derived from an EMBL/GenBank/DDBJ whole genome shotgun (WGS) entry which is preliminary data.</text>
</comment>